<feature type="compositionally biased region" description="Basic and acidic residues" evidence="1">
    <location>
        <begin position="31"/>
        <end position="40"/>
    </location>
</feature>
<evidence type="ECO:0000313" key="2">
    <source>
        <dbReference type="EMBL" id="GGJ48665.1"/>
    </source>
</evidence>
<sequence>MLCGVGVDVDAAEGAGGDSGGDGAGGPGRVPEGKAGERTEPIDRLVEEGLGVRVPAVAQTDEASVVGHPVDGGGIVRGSDEFGGELCLLFRQLDMAGIEEDIGQDRACPTLGSAVAAGSGGVAHGPGGCFVLVGVGPGLAEVLGRPQQIDRAPNPVRTCGLLYAGQQAGCLGIQPVQGCGLSGETQSRTSG</sequence>
<keyword evidence="3" id="KW-1185">Reference proteome</keyword>
<proteinExistence type="predicted"/>
<organism evidence="2 3">
    <name type="scientific">Streptomyces brasiliensis</name>
    <dbReference type="NCBI Taxonomy" id="1954"/>
    <lineage>
        <taxon>Bacteria</taxon>
        <taxon>Bacillati</taxon>
        <taxon>Actinomycetota</taxon>
        <taxon>Actinomycetes</taxon>
        <taxon>Kitasatosporales</taxon>
        <taxon>Streptomycetaceae</taxon>
        <taxon>Streptomyces</taxon>
    </lineage>
</organism>
<evidence type="ECO:0000256" key="1">
    <source>
        <dbReference type="SAM" id="MobiDB-lite"/>
    </source>
</evidence>
<evidence type="ECO:0000313" key="3">
    <source>
        <dbReference type="Proteomes" id="UP000657574"/>
    </source>
</evidence>
<dbReference type="Proteomes" id="UP000657574">
    <property type="component" value="Unassembled WGS sequence"/>
</dbReference>
<accession>A0A917L6W5</accession>
<dbReference type="EMBL" id="BMQA01000035">
    <property type="protein sequence ID" value="GGJ48665.1"/>
    <property type="molecule type" value="Genomic_DNA"/>
</dbReference>
<comment type="caution">
    <text evidence="2">The sequence shown here is derived from an EMBL/GenBank/DDBJ whole genome shotgun (WGS) entry which is preliminary data.</text>
</comment>
<reference evidence="2" key="2">
    <citation type="submission" date="2020-09" db="EMBL/GenBank/DDBJ databases">
        <authorList>
            <person name="Sun Q."/>
            <person name="Ohkuma M."/>
        </authorList>
    </citation>
    <scope>NUCLEOTIDE SEQUENCE</scope>
    <source>
        <strain evidence="2">JCM 3086</strain>
    </source>
</reference>
<protein>
    <submittedName>
        <fullName evidence="2">Uncharacterized protein</fullName>
    </submittedName>
</protein>
<gene>
    <name evidence="2" type="ORF">GCM10010121_069700</name>
</gene>
<feature type="compositionally biased region" description="Gly residues" evidence="1">
    <location>
        <begin position="14"/>
        <end position="28"/>
    </location>
</feature>
<reference evidence="2" key="1">
    <citation type="journal article" date="2014" name="Int. J. Syst. Evol. Microbiol.">
        <title>Complete genome sequence of Corynebacterium casei LMG S-19264T (=DSM 44701T), isolated from a smear-ripened cheese.</title>
        <authorList>
            <consortium name="US DOE Joint Genome Institute (JGI-PGF)"/>
            <person name="Walter F."/>
            <person name="Albersmeier A."/>
            <person name="Kalinowski J."/>
            <person name="Ruckert C."/>
        </authorList>
    </citation>
    <scope>NUCLEOTIDE SEQUENCE</scope>
    <source>
        <strain evidence="2">JCM 3086</strain>
    </source>
</reference>
<feature type="region of interest" description="Disordered" evidence="1">
    <location>
        <begin position="12"/>
        <end position="40"/>
    </location>
</feature>
<dbReference type="AlphaFoldDB" id="A0A917L6W5"/>
<name>A0A917L6W5_9ACTN</name>